<name>A0A8J6LEH2_TENMO</name>
<reference evidence="1" key="1">
    <citation type="journal article" date="2020" name="J Insects Food Feed">
        <title>The yellow mealworm (Tenebrio molitor) genome: a resource for the emerging insects as food and feed industry.</title>
        <authorList>
            <person name="Eriksson T."/>
            <person name="Andere A."/>
            <person name="Kelstrup H."/>
            <person name="Emery V."/>
            <person name="Picard C."/>
        </authorList>
    </citation>
    <scope>NUCLEOTIDE SEQUENCE</scope>
    <source>
        <strain evidence="1">Stoneville</strain>
        <tissue evidence="1">Whole head</tissue>
    </source>
</reference>
<dbReference type="Proteomes" id="UP000719412">
    <property type="component" value="Unassembled WGS sequence"/>
</dbReference>
<dbReference type="EMBL" id="JABDTM020013423">
    <property type="protein sequence ID" value="KAH0819879.1"/>
    <property type="molecule type" value="Genomic_DNA"/>
</dbReference>
<comment type="caution">
    <text evidence="1">The sequence shown here is derived from an EMBL/GenBank/DDBJ whole genome shotgun (WGS) entry which is preliminary data.</text>
</comment>
<keyword evidence="2" id="KW-1185">Reference proteome</keyword>
<proteinExistence type="predicted"/>
<accession>A0A8J6LEH2</accession>
<reference evidence="1" key="2">
    <citation type="submission" date="2021-08" db="EMBL/GenBank/DDBJ databases">
        <authorList>
            <person name="Eriksson T."/>
        </authorList>
    </citation>
    <scope>NUCLEOTIDE SEQUENCE</scope>
    <source>
        <strain evidence="1">Stoneville</strain>
        <tissue evidence="1">Whole head</tissue>
    </source>
</reference>
<sequence>MAPLPDNSCPRSSWERAVEYVSELRPFTSPVLSILPSTVAKRLARHFTFGRSRVLTPVPPDQVWVFFRGFPTPSHCGTYHLPSAPIHTVPIPNLPVNVAEKAMKRASAACPPWGENERYVCLVAYHFAGPGSLHYSAVIIKCVLDAVPPVVINENGVVVNHCEIMHSVSFIRGVFRSLGEE</sequence>
<organism evidence="1 2">
    <name type="scientific">Tenebrio molitor</name>
    <name type="common">Yellow mealworm beetle</name>
    <dbReference type="NCBI Taxonomy" id="7067"/>
    <lineage>
        <taxon>Eukaryota</taxon>
        <taxon>Metazoa</taxon>
        <taxon>Ecdysozoa</taxon>
        <taxon>Arthropoda</taxon>
        <taxon>Hexapoda</taxon>
        <taxon>Insecta</taxon>
        <taxon>Pterygota</taxon>
        <taxon>Neoptera</taxon>
        <taxon>Endopterygota</taxon>
        <taxon>Coleoptera</taxon>
        <taxon>Polyphaga</taxon>
        <taxon>Cucujiformia</taxon>
        <taxon>Tenebrionidae</taxon>
        <taxon>Tenebrio</taxon>
    </lineage>
</organism>
<protein>
    <submittedName>
        <fullName evidence="1">Uncharacterized protein</fullName>
    </submittedName>
</protein>
<gene>
    <name evidence="1" type="ORF">GEV33_002912</name>
</gene>
<evidence type="ECO:0000313" key="1">
    <source>
        <dbReference type="EMBL" id="KAH0819879.1"/>
    </source>
</evidence>
<dbReference type="AlphaFoldDB" id="A0A8J6LEH2"/>
<evidence type="ECO:0000313" key="2">
    <source>
        <dbReference type="Proteomes" id="UP000719412"/>
    </source>
</evidence>